<evidence type="ECO:0000256" key="1">
    <source>
        <dbReference type="SAM" id="SignalP"/>
    </source>
</evidence>
<sequence length="172" mass="18288">MRISPIAAVVAALVLSACAKSYDPPQQPAFMRSLVPAGSQVDADAAADMFSQYRMANGRGPLVVDPVLQTIALEQARAMASEQKVGHNVGIGTLDKRAARAGYDYDNIAENVAGGYHSLGEAFSGWRDSSGHRKNMLMPEATRMGIAVAQAPGSKYKVFWAMVVAKPHSPGR</sequence>
<reference evidence="3" key="2">
    <citation type="submission" date="2020-09" db="EMBL/GenBank/DDBJ databases">
        <authorList>
            <person name="Sun Q."/>
            <person name="Sedlacek I."/>
        </authorList>
    </citation>
    <scope>NUCLEOTIDE SEQUENCE</scope>
    <source>
        <strain evidence="3">CCM 7684</strain>
    </source>
</reference>
<dbReference type="InterPro" id="IPR035940">
    <property type="entry name" value="CAP_sf"/>
</dbReference>
<dbReference type="PROSITE" id="PS51257">
    <property type="entry name" value="PROKAR_LIPOPROTEIN"/>
    <property type="match status" value="1"/>
</dbReference>
<dbReference type="Proteomes" id="UP000602745">
    <property type="component" value="Unassembled WGS sequence"/>
</dbReference>
<dbReference type="EMBL" id="BMCP01000001">
    <property type="protein sequence ID" value="GGE27216.1"/>
    <property type="molecule type" value="Genomic_DNA"/>
</dbReference>
<feature type="signal peptide" evidence="1">
    <location>
        <begin position="1"/>
        <end position="19"/>
    </location>
</feature>
<dbReference type="CDD" id="cd05379">
    <property type="entry name" value="CAP_bacterial"/>
    <property type="match status" value="1"/>
</dbReference>
<reference evidence="3" key="1">
    <citation type="journal article" date="2014" name="Int. J. Syst. Evol. Microbiol.">
        <title>Complete genome sequence of Corynebacterium casei LMG S-19264T (=DSM 44701T), isolated from a smear-ripened cheese.</title>
        <authorList>
            <consortium name="US DOE Joint Genome Institute (JGI-PGF)"/>
            <person name="Walter F."/>
            <person name="Albersmeier A."/>
            <person name="Kalinowski J."/>
            <person name="Ruckert C."/>
        </authorList>
    </citation>
    <scope>NUCLEOTIDE SEQUENCE</scope>
    <source>
        <strain evidence="3">CCM 7684</strain>
    </source>
</reference>
<dbReference type="AlphaFoldDB" id="A0A8J2VEF5"/>
<evidence type="ECO:0000313" key="3">
    <source>
        <dbReference type="EMBL" id="GGE27216.1"/>
    </source>
</evidence>
<dbReference type="Pfam" id="PF00188">
    <property type="entry name" value="CAP"/>
    <property type="match status" value="1"/>
</dbReference>
<dbReference type="InterPro" id="IPR014044">
    <property type="entry name" value="CAP_dom"/>
</dbReference>
<accession>A0A8J2VEF5</accession>
<protein>
    <recommendedName>
        <fullName evidence="2">SCP domain-containing protein</fullName>
    </recommendedName>
</protein>
<evidence type="ECO:0000259" key="2">
    <source>
        <dbReference type="Pfam" id="PF00188"/>
    </source>
</evidence>
<gene>
    <name evidence="3" type="ORF">GCM10007276_00470</name>
</gene>
<comment type="caution">
    <text evidence="3">The sequence shown here is derived from an EMBL/GenBank/DDBJ whole genome shotgun (WGS) entry which is preliminary data.</text>
</comment>
<feature type="chain" id="PRO_5035179661" description="SCP domain-containing protein" evidence="1">
    <location>
        <begin position="20"/>
        <end position="172"/>
    </location>
</feature>
<dbReference type="Gene3D" id="3.40.33.10">
    <property type="entry name" value="CAP"/>
    <property type="match status" value="1"/>
</dbReference>
<feature type="domain" description="SCP" evidence="2">
    <location>
        <begin position="48"/>
        <end position="162"/>
    </location>
</feature>
<dbReference type="SUPFAM" id="SSF55797">
    <property type="entry name" value="PR-1-like"/>
    <property type="match status" value="1"/>
</dbReference>
<evidence type="ECO:0000313" key="4">
    <source>
        <dbReference type="Proteomes" id="UP000602745"/>
    </source>
</evidence>
<dbReference type="RefSeq" id="WP_188407675.1">
    <property type="nucleotide sequence ID" value="NZ_BMCP01000001.1"/>
</dbReference>
<name>A0A8J2VEF5_9RHOB</name>
<keyword evidence="4" id="KW-1185">Reference proteome</keyword>
<keyword evidence="1" id="KW-0732">Signal</keyword>
<proteinExistence type="predicted"/>
<organism evidence="3 4">
    <name type="scientific">Agaricicola taiwanensis</name>
    <dbReference type="NCBI Taxonomy" id="591372"/>
    <lineage>
        <taxon>Bacteria</taxon>
        <taxon>Pseudomonadati</taxon>
        <taxon>Pseudomonadota</taxon>
        <taxon>Alphaproteobacteria</taxon>
        <taxon>Rhodobacterales</taxon>
        <taxon>Paracoccaceae</taxon>
        <taxon>Agaricicola</taxon>
    </lineage>
</organism>
<dbReference type="PANTHER" id="PTHR31157:SF1">
    <property type="entry name" value="SCP DOMAIN-CONTAINING PROTEIN"/>
    <property type="match status" value="1"/>
</dbReference>
<dbReference type="PANTHER" id="PTHR31157">
    <property type="entry name" value="SCP DOMAIN-CONTAINING PROTEIN"/>
    <property type="match status" value="1"/>
</dbReference>